<dbReference type="Pfam" id="PF13532">
    <property type="entry name" value="2OG-FeII_Oxy_2"/>
    <property type="match status" value="1"/>
</dbReference>
<dbReference type="InterPro" id="IPR037151">
    <property type="entry name" value="AlkB-like_sf"/>
</dbReference>
<sequence length="211" mass="22958">MPEVRPGVILHPEALDRDAQVALLGALQAALRDAPVFTPTMPRTGTPFSVRMSNLGPLGWVSDLQGYRYQATHPDTGRPWPAMPDVLLDLWRDLTGYPQAPEACLINIYEGTARMGLHQDRDEQDLDAPVLSVSLGDTGVFRIGGTSRRDPTRSFRLKSGDVLVLGGESRLAFHGIDRVIPGSSSLLPEGGRINLTLRRVTRQQAAAEPSS</sequence>
<comment type="cofactor">
    <cofactor evidence="6">
        <name>Fe(2+)</name>
        <dbReference type="ChEBI" id="CHEBI:29033"/>
    </cofactor>
    <text evidence="6">Binds 1 Fe(2+) ion per subunit.</text>
</comment>
<feature type="binding site" evidence="5">
    <location>
        <position position="60"/>
    </location>
    <ligand>
        <name>substrate</name>
    </ligand>
</feature>
<proteinExistence type="predicted"/>
<reference evidence="8" key="1">
    <citation type="submission" date="2022-05" db="EMBL/GenBank/DDBJ databases">
        <authorList>
            <person name="Pankratov T."/>
        </authorList>
    </citation>
    <scope>NUCLEOTIDE SEQUENCE</scope>
    <source>
        <strain evidence="8">BP6-180914</strain>
    </source>
</reference>
<keyword evidence="4 6" id="KW-0408">Iron</keyword>
<feature type="binding site" evidence="5">
    <location>
        <begin position="192"/>
        <end position="198"/>
    </location>
    <ligand>
        <name>2-oxoglutarate</name>
        <dbReference type="ChEBI" id="CHEBI:16810"/>
    </ligand>
</feature>
<keyword evidence="9" id="KW-1185">Reference proteome</keyword>
<feature type="binding site" evidence="6">
    <location>
        <position position="120"/>
    </location>
    <ligand>
        <name>Fe cation</name>
        <dbReference type="ChEBI" id="CHEBI:24875"/>
        <note>catalytic</note>
    </ligand>
</feature>
<feature type="domain" description="Fe2OG dioxygenase" evidence="7">
    <location>
        <begin position="100"/>
        <end position="201"/>
    </location>
</feature>
<feature type="binding site" evidence="5">
    <location>
        <position position="148"/>
    </location>
    <ligand>
        <name>substrate</name>
    </ligand>
</feature>
<evidence type="ECO:0000256" key="6">
    <source>
        <dbReference type="PIRSR" id="PIRSR604574-2"/>
    </source>
</evidence>
<dbReference type="SUPFAM" id="SSF51197">
    <property type="entry name" value="Clavaminate synthase-like"/>
    <property type="match status" value="1"/>
</dbReference>
<protein>
    <submittedName>
        <fullName evidence="8">Alpha-ketoglutarate-dependent dioxygenase AlkB</fullName>
    </submittedName>
</protein>
<dbReference type="GO" id="GO:0035515">
    <property type="term" value="F:oxidative RNA demethylase activity"/>
    <property type="evidence" value="ECO:0007669"/>
    <property type="project" value="TreeGrafter"/>
</dbReference>
<organism evidence="8 9">
    <name type="scientific">Lichenifustis flavocetrariae</name>
    <dbReference type="NCBI Taxonomy" id="2949735"/>
    <lineage>
        <taxon>Bacteria</taxon>
        <taxon>Pseudomonadati</taxon>
        <taxon>Pseudomonadota</taxon>
        <taxon>Alphaproteobacteria</taxon>
        <taxon>Hyphomicrobiales</taxon>
        <taxon>Lichenihabitantaceae</taxon>
        <taxon>Lichenifustis</taxon>
    </lineage>
</organism>
<gene>
    <name evidence="8" type="ORF">M8523_18065</name>
</gene>
<dbReference type="GO" id="GO:0035513">
    <property type="term" value="P:oxidative RNA demethylation"/>
    <property type="evidence" value="ECO:0007669"/>
    <property type="project" value="TreeGrafter"/>
</dbReference>
<dbReference type="PANTHER" id="PTHR16557:SF2">
    <property type="entry name" value="NUCLEIC ACID DIOXYGENASE ALKBH1"/>
    <property type="match status" value="1"/>
</dbReference>
<dbReference type="GO" id="GO:0008198">
    <property type="term" value="F:ferrous iron binding"/>
    <property type="evidence" value="ECO:0007669"/>
    <property type="project" value="TreeGrafter"/>
</dbReference>
<dbReference type="GO" id="GO:0005737">
    <property type="term" value="C:cytoplasm"/>
    <property type="evidence" value="ECO:0007669"/>
    <property type="project" value="TreeGrafter"/>
</dbReference>
<evidence type="ECO:0000313" key="9">
    <source>
        <dbReference type="Proteomes" id="UP001165667"/>
    </source>
</evidence>
<dbReference type="InterPro" id="IPR027450">
    <property type="entry name" value="AlkB-like"/>
</dbReference>
<feature type="binding site" evidence="5">
    <location>
        <position position="122"/>
    </location>
    <ligand>
        <name>substrate</name>
    </ligand>
</feature>
<evidence type="ECO:0000256" key="2">
    <source>
        <dbReference type="ARBA" id="ARBA00022964"/>
    </source>
</evidence>
<keyword evidence="2 8" id="KW-0223">Dioxygenase</keyword>
<evidence type="ECO:0000313" key="8">
    <source>
        <dbReference type="EMBL" id="MCW6509928.1"/>
    </source>
</evidence>
<keyword evidence="1 6" id="KW-0479">Metal-binding</keyword>
<name>A0AA41YZF5_9HYPH</name>
<dbReference type="Proteomes" id="UP001165667">
    <property type="component" value="Unassembled WGS sequence"/>
</dbReference>
<accession>A0AA41YZF5</accession>
<dbReference type="RefSeq" id="WP_282586299.1">
    <property type="nucleotide sequence ID" value="NZ_JAMOIM010000012.1"/>
</dbReference>
<keyword evidence="3" id="KW-0560">Oxidoreductase</keyword>
<evidence type="ECO:0000256" key="5">
    <source>
        <dbReference type="PIRSR" id="PIRSR604574-1"/>
    </source>
</evidence>
<feature type="binding site" evidence="5">
    <location>
        <begin position="67"/>
        <end position="69"/>
    </location>
    <ligand>
        <name>substrate</name>
    </ligand>
</feature>
<dbReference type="InterPro" id="IPR004574">
    <property type="entry name" value="Alkb"/>
</dbReference>
<dbReference type="AlphaFoldDB" id="A0AA41YZF5"/>
<dbReference type="InterPro" id="IPR005123">
    <property type="entry name" value="Oxoglu/Fe-dep_dioxygenase_dom"/>
</dbReference>
<dbReference type="EMBL" id="JAMOIM010000012">
    <property type="protein sequence ID" value="MCW6509928.1"/>
    <property type="molecule type" value="Genomic_DNA"/>
</dbReference>
<dbReference type="Gene3D" id="2.60.120.590">
    <property type="entry name" value="Alpha-ketoglutarate-dependent dioxygenase AlkB-like"/>
    <property type="match status" value="1"/>
</dbReference>
<dbReference type="PROSITE" id="PS51471">
    <property type="entry name" value="FE2OG_OXY"/>
    <property type="match status" value="1"/>
</dbReference>
<evidence type="ECO:0000259" key="7">
    <source>
        <dbReference type="PROSITE" id="PS51471"/>
    </source>
</evidence>
<feature type="binding site" evidence="5">
    <location>
        <begin position="107"/>
        <end position="109"/>
    </location>
    <ligand>
        <name>2-oxoglutarate</name>
        <dbReference type="ChEBI" id="CHEBI:16810"/>
    </ligand>
</feature>
<dbReference type="PANTHER" id="PTHR16557">
    <property type="entry name" value="ALKYLATED DNA REPAIR PROTEIN ALKB-RELATED"/>
    <property type="match status" value="1"/>
</dbReference>
<evidence type="ECO:0000256" key="3">
    <source>
        <dbReference type="ARBA" id="ARBA00023002"/>
    </source>
</evidence>
<feature type="binding site" evidence="6">
    <location>
        <position position="118"/>
    </location>
    <ligand>
        <name>Fe cation</name>
        <dbReference type="ChEBI" id="CHEBI:24875"/>
        <note>catalytic</note>
    </ligand>
</feature>
<evidence type="ECO:0000256" key="4">
    <source>
        <dbReference type="ARBA" id="ARBA00023004"/>
    </source>
</evidence>
<comment type="caution">
    <text evidence="8">The sequence shown here is derived from an EMBL/GenBank/DDBJ whole genome shotgun (WGS) entry which is preliminary data.</text>
</comment>
<evidence type="ECO:0000256" key="1">
    <source>
        <dbReference type="ARBA" id="ARBA00022723"/>
    </source>
</evidence>
<dbReference type="GO" id="GO:0035516">
    <property type="term" value="F:broad specificity oxidative DNA demethylase activity"/>
    <property type="evidence" value="ECO:0007669"/>
    <property type="project" value="TreeGrafter"/>
</dbReference>
<feature type="binding site" evidence="6">
    <location>
        <position position="174"/>
    </location>
    <ligand>
        <name>Fe cation</name>
        <dbReference type="ChEBI" id="CHEBI:24875"/>
        <note>catalytic</note>
    </ligand>
</feature>